<evidence type="ECO:0000256" key="3">
    <source>
        <dbReference type="ARBA" id="ARBA00013650"/>
    </source>
</evidence>
<keyword evidence="4" id="KW-0645">Protease</keyword>
<dbReference type="FunFam" id="2.10.109.10:FF:000005">
    <property type="entry name" value="Mitochondrial inner membrane protease subunit"/>
    <property type="match status" value="1"/>
</dbReference>
<keyword evidence="5" id="KW-0812">Transmembrane</keyword>
<accession>A0A1E4RVC3</accession>
<organism evidence="13 14">
    <name type="scientific">Cyberlindnera jadinii (strain ATCC 18201 / CBS 1600 / BCRC 20928 / JCM 3617 / NBRC 0987 / NRRL Y-1542)</name>
    <name type="common">Torula yeast</name>
    <name type="synonym">Candida utilis</name>
    <dbReference type="NCBI Taxonomy" id="983966"/>
    <lineage>
        <taxon>Eukaryota</taxon>
        <taxon>Fungi</taxon>
        <taxon>Dikarya</taxon>
        <taxon>Ascomycota</taxon>
        <taxon>Saccharomycotina</taxon>
        <taxon>Saccharomycetes</taxon>
        <taxon>Phaffomycetales</taxon>
        <taxon>Phaffomycetaceae</taxon>
        <taxon>Cyberlindnera</taxon>
    </lineage>
</organism>
<dbReference type="GO" id="GO:0042720">
    <property type="term" value="C:mitochondrial inner membrane peptidase complex"/>
    <property type="evidence" value="ECO:0007669"/>
    <property type="project" value="InterPro"/>
</dbReference>
<keyword evidence="8" id="KW-1133">Transmembrane helix</keyword>
<dbReference type="Pfam" id="PF10502">
    <property type="entry name" value="Peptidase_S26"/>
    <property type="match status" value="2"/>
</dbReference>
<dbReference type="SUPFAM" id="SSF51306">
    <property type="entry name" value="LexA/Signal peptidase"/>
    <property type="match status" value="1"/>
</dbReference>
<dbReference type="PANTHER" id="PTHR46041">
    <property type="entry name" value="MITOCHONDRIAL INNER MEMBRANE PROTEASE SUBUNIT 2"/>
    <property type="match status" value="1"/>
</dbReference>
<dbReference type="PRINTS" id="PR00727">
    <property type="entry name" value="LEADERPTASE"/>
</dbReference>
<comment type="subcellular location">
    <subcellularLocation>
        <location evidence="1">Mitochondrion inner membrane</location>
        <topology evidence="1">Single-pass membrane protein</topology>
    </subcellularLocation>
</comment>
<evidence type="ECO:0000313" key="14">
    <source>
        <dbReference type="Proteomes" id="UP000094389"/>
    </source>
</evidence>
<dbReference type="CDD" id="cd06530">
    <property type="entry name" value="S26_SPase_I"/>
    <property type="match status" value="1"/>
</dbReference>
<dbReference type="Proteomes" id="UP000094389">
    <property type="component" value="Unassembled WGS sequence"/>
</dbReference>
<dbReference type="EMBL" id="KV453943">
    <property type="protein sequence ID" value="ODV71196.1"/>
    <property type="molecule type" value="Genomic_DNA"/>
</dbReference>
<feature type="active site" evidence="11">
    <location>
        <position position="45"/>
    </location>
</feature>
<dbReference type="InterPro" id="IPR000223">
    <property type="entry name" value="Pept_S26A_signal_pept_1"/>
</dbReference>
<evidence type="ECO:0000256" key="1">
    <source>
        <dbReference type="ARBA" id="ARBA00004434"/>
    </source>
</evidence>
<keyword evidence="14" id="KW-1185">Reference proteome</keyword>
<evidence type="ECO:0000256" key="2">
    <source>
        <dbReference type="ARBA" id="ARBA00007066"/>
    </source>
</evidence>
<reference evidence="13 14" key="1">
    <citation type="journal article" date="2016" name="Proc. Natl. Acad. Sci. U.S.A.">
        <title>Comparative genomics of biotechnologically important yeasts.</title>
        <authorList>
            <person name="Riley R."/>
            <person name="Haridas S."/>
            <person name="Wolfe K.H."/>
            <person name="Lopes M.R."/>
            <person name="Hittinger C.T."/>
            <person name="Goeker M."/>
            <person name="Salamov A.A."/>
            <person name="Wisecaver J.H."/>
            <person name="Long T.M."/>
            <person name="Calvey C.H."/>
            <person name="Aerts A.L."/>
            <person name="Barry K.W."/>
            <person name="Choi C."/>
            <person name="Clum A."/>
            <person name="Coughlan A.Y."/>
            <person name="Deshpande S."/>
            <person name="Douglass A.P."/>
            <person name="Hanson S.J."/>
            <person name="Klenk H.-P."/>
            <person name="LaButti K.M."/>
            <person name="Lapidus A."/>
            <person name="Lindquist E.A."/>
            <person name="Lipzen A.M."/>
            <person name="Meier-Kolthoff J.P."/>
            <person name="Ohm R.A."/>
            <person name="Otillar R.P."/>
            <person name="Pangilinan J.L."/>
            <person name="Peng Y."/>
            <person name="Rokas A."/>
            <person name="Rosa C.A."/>
            <person name="Scheuner C."/>
            <person name="Sibirny A.A."/>
            <person name="Slot J.C."/>
            <person name="Stielow J.B."/>
            <person name="Sun H."/>
            <person name="Kurtzman C.P."/>
            <person name="Blackwell M."/>
            <person name="Grigoriev I.V."/>
            <person name="Jeffries T.W."/>
        </authorList>
    </citation>
    <scope>NUCLEOTIDE SEQUENCE [LARGE SCALE GENOMIC DNA]</scope>
    <source>
        <strain evidence="14">ATCC 18201 / CBS 1600 / BCRC 20928 / JCM 3617 / NBRC 0987 / NRRL Y-1542</strain>
    </source>
</reference>
<evidence type="ECO:0000256" key="4">
    <source>
        <dbReference type="ARBA" id="ARBA00022670"/>
    </source>
</evidence>
<dbReference type="STRING" id="983966.A0A1E4RVC3"/>
<dbReference type="InterPro" id="IPR036286">
    <property type="entry name" value="LexA/Signal_pep-like_sf"/>
</dbReference>
<gene>
    <name evidence="13" type="ORF">CYBJADRAFT_131983</name>
</gene>
<name>A0A1E4RVC3_CYBJN</name>
<proteinExistence type="inferred from homology"/>
<dbReference type="Gene3D" id="2.10.109.10">
    <property type="entry name" value="Umud Fragment, subunit A"/>
    <property type="match status" value="1"/>
</dbReference>
<dbReference type="AlphaFoldDB" id="A0A1E4RVC3"/>
<comment type="similarity">
    <text evidence="2">Belongs to the peptidase S26 family. IMP2 subfamily.</text>
</comment>
<keyword evidence="6" id="KW-0999">Mitochondrion inner membrane</keyword>
<evidence type="ECO:0000256" key="10">
    <source>
        <dbReference type="ARBA" id="ARBA00023136"/>
    </source>
</evidence>
<evidence type="ECO:0000256" key="5">
    <source>
        <dbReference type="ARBA" id="ARBA00022692"/>
    </source>
</evidence>
<dbReference type="InterPro" id="IPR019533">
    <property type="entry name" value="Peptidase_S26"/>
</dbReference>
<keyword evidence="7" id="KW-0378">Hydrolase</keyword>
<sequence>MSWFTRNKRSLEYAKNASLVVASWVPVMIVANEHVCYFGKIEGSSMRPTFNPSDHSQDWVFLWKFGLREHNGLKVDDVVLFRSPQNPEKVLCKRVKGVQGDMVMTRSPYPRDHCHIPRNHLWVEGDNIHSIDSNTFGPISSGLVVGKATAIIWPPSRVGRVPCGGREVRASRLESYD</sequence>
<evidence type="ECO:0000313" key="13">
    <source>
        <dbReference type="EMBL" id="ODV71196.1"/>
    </source>
</evidence>
<dbReference type="GO" id="GO:0006627">
    <property type="term" value="P:protein processing involved in protein targeting to mitochondrion"/>
    <property type="evidence" value="ECO:0007669"/>
    <property type="project" value="InterPro"/>
</dbReference>
<evidence type="ECO:0000256" key="11">
    <source>
        <dbReference type="PIRSR" id="PIRSR600223-1"/>
    </source>
</evidence>
<feature type="domain" description="Peptidase S26" evidence="12">
    <location>
        <begin position="23"/>
        <end position="105"/>
    </location>
</feature>
<evidence type="ECO:0000256" key="8">
    <source>
        <dbReference type="ARBA" id="ARBA00022989"/>
    </source>
</evidence>
<keyword evidence="10" id="KW-0472">Membrane</keyword>
<evidence type="ECO:0000256" key="9">
    <source>
        <dbReference type="ARBA" id="ARBA00023128"/>
    </source>
</evidence>
<feature type="active site" evidence="11">
    <location>
        <position position="93"/>
    </location>
</feature>
<dbReference type="RefSeq" id="XP_020068235.1">
    <property type="nucleotide sequence ID" value="XM_020213027.1"/>
</dbReference>
<dbReference type="GeneID" id="30987423"/>
<dbReference type="PANTHER" id="PTHR46041:SF2">
    <property type="entry name" value="MITOCHONDRIAL INNER MEMBRANE PROTEASE SUBUNIT 2"/>
    <property type="match status" value="1"/>
</dbReference>
<dbReference type="OrthoDB" id="9996127at2759"/>
<dbReference type="GO" id="GO:0006465">
    <property type="term" value="P:signal peptide processing"/>
    <property type="evidence" value="ECO:0007669"/>
    <property type="project" value="InterPro"/>
</dbReference>
<dbReference type="OMA" id="WIPVIAW"/>
<dbReference type="GO" id="GO:0004252">
    <property type="term" value="F:serine-type endopeptidase activity"/>
    <property type="evidence" value="ECO:0007669"/>
    <property type="project" value="InterPro"/>
</dbReference>
<feature type="domain" description="Peptidase S26" evidence="12">
    <location>
        <begin position="113"/>
        <end position="153"/>
    </location>
</feature>
<protein>
    <recommendedName>
        <fullName evidence="3">Mitochondrial inner membrane protease subunit 2</fullName>
    </recommendedName>
</protein>
<evidence type="ECO:0000256" key="7">
    <source>
        <dbReference type="ARBA" id="ARBA00022801"/>
    </source>
</evidence>
<evidence type="ECO:0000259" key="12">
    <source>
        <dbReference type="Pfam" id="PF10502"/>
    </source>
</evidence>
<dbReference type="InterPro" id="IPR037730">
    <property type="entry name" value="IMP2"/>
</dbReference>
<evidence type="ECO:0000256" key="6">
    <source>
        <dbReference type="ARBA" id="ARBA00022792"/>
    </source>
</evidence>
<keyword evidence="9" id="KW-0496">Mitochondrion</keyword>